<accession>A0A7D6ZG41</accession>
<dbReference type="Proteomes" id="UP000515512">
    <property type="component" value="Chromosome"/>
</dbReference>
<dbReference type="EMBL" id="CP059399">
    <property type="protein sequence ID" value="QLY34808.1"/>
    <property type="molecule type" value="Genomic_DNA"/>
</dbReference>
<gene>
    <name evidence="1" type="ORF">H0264_31565</name>
</gene>
<sequence length="172" mass="19729">MTSVRRDLNNSTYHGDKWEDRHWMNVPGPFYTAQTDTCWTGRVHAPRNVLYGGEYYNEFVYRQPTSPAEVECLLQAADADPLDGYACDGDSRWTPAAVRAWWSSRDKVAEHLAQLLAHYTREGADFLEGEAAEGVRDFLAYLATDLENDLREYVFRLENDRYPTADNALPNL</sequence>
<reference evidence="1 2" key="1">
    <citation type="submission" date="2020-07" db="EMBL/GenBank/DDBJ databases">
        <authorList>
            <person name="Zhuang K."/>
            <person name="Ran Y."/>
        </authorList>
    </citation>
    <scope>NUCLEOTIDE SEQUENCE [LARGE SCALE GENOMIC DNA]</scope>
    <source>
        <strain evidence="1 2">WCH-YHL-001</strain>
    </source>
</reference>
<dbReference type="KEGG" id="nhu:H0264_31565"/>
<evidence type="ECO:0000313" key="2">
    <source>
        <dbReference type="Proteomes" id="UP000515512"/>
    </source>
</evidence>
<dbReference type="AlphaFoldDB" id="A0A7D6ZG41"/>
<proteinExistence type="predicted"/>
<name>A0A7D6ZG41_9NOCA</name>
<protein>
    <submittedName>
        <fullName evidence="1">Ferredoxin</fullName>
    </submittedName>
</protein>
<evidence type="ECO:0000313" key="1">
    <source>
        <dbReference type="EMBL" id="QLY34808.1"/>
    </source>
</evidence>
<organism evidence="1 2">
    <name type="scientific">Nocardia huaxiensis</name>
    <dbReference type="NCBI Taxonomy" id="2755382"/>
    <lineage>
        <taxon>Bacteria</taxon>
        <taxon>Bacillati</taxon>
        <taxon>Actinomycetota</taxon>
        <taxon>Actinomycetes</taxon>
        <taxon>Mycobacteriales</taxon>
        <taxon>Nocardiaceae</taxon>
        <taxon>Nocardia</taxon>
    </lineage>
</organism>
<keyword evidence="2" id="KW-1185">Reference proteome</keyword>